<dbReference type="Proteomes" id="UP001589628">
    <property type="component" value="Unassembled WGS sequence"/>
</dbReference>
<dbReference type="EMBL" id="JBHLZN010000001">
    <property type="protein sequence ID" value="MFB9885582.1"/>
    <property type="molecule type" value="Genomic_DNA"/>
</dbReference>
<sequence length="792" mass="87757">MRKLGYTLLSLVFILFGLYLTLPTSLPLALDAYLGWKQPGWQLKGIQFEHPTLEHWRFQHLVLEGPEAELQLKDLNLLYHPLQLWREGRLQQLHIREAQLLPRTSSNPGQSALPPLPPLAPSYWLARLPADEVLLNRLLISSPQAELDIGIQGYAKELRLQGELRQPDRPNLALNARLSPDDQAEFELFNDQQQLTLQLGWLPPSPQQPLAFRFNLQGQSALPWPALASLNGQLAGKLALEQQGLRLTLTPGSELAGPLQLAPLPSGEVQLLVEQPTELLWQAGQNLPALQAGSLSLQTHFPERPQDQLLLLIDEIGHERLAGTLLASLSQLTGLGIEQGQLQLALPLSLTPTEQQGWLVSLLQGGNLKLKARHPQQGPLPELKLNWNSALTLLWQAQQGSLLQAPWSAQLELAAWQALAPQRWQLQLERLLIPPDAPPAFAMQGKSSQLQLGSLALTSQIKLTGLEGRTGFDFNLSSANSQLKASGQLAERNLGQLSARLALAELQPWLSLPPEASISGQAEWAGQWQWQKTLFVSGRGRADINLQWPEWPEVKGLSLAYRLDGEPERGSLNLDASLAHYPLAGLADLRLQSHIGYSPEGYAIQLDQFSLQALSGRLRVAPTQFNWPGEIQTYLYLEDLSLSELLGLRPNLGVRGKGSLKGALPIRYDHQGLHIRQGYLSTSTTGGSLSYSLNQNALQLAQQYPQISSVAALLEDFRYQSLDAEVDYAPDGTLVLNTQLSGHNPEFEQGRQVNFNIRIEENLLQLLRSLQLTGKLNTVLGERIKNELEKSP</sequence>
<proteinExistence type="predicted"/>
<evidence type="ECO:0000313" key="2">
    <source>
        <dbReference type="Proteomes" id="UP001589628"/>
    </source>
</evidence>
<comment type="caution">
    <text evidence="1">The sequence shown here is derived from an EMBL/GenBank/DDBJ whole genome shotgun (WGS) entry which is preliminary data.</text>
</comment>
<name>A0ABV5Z8H6_9GAMM</name>
<dbReference type="InterPro" id="IPR021730">
    <property type="entry name" value="YdbH"/>
</dbReference>
<keyword evidence="2" id="KW-1185">Reference proteome</keyword>
<accession>A0ABV5Z8H6</accession>
<organism evidence="1 2">
    <name type="scientific">Balneatrix alpica</name>
    <dbReference type="NCBI Taxonomy" id="75684"/>
    <lineage>
        <taxon>Bacteria</taxon>
        <taxon>Pseudomonadati</taxon>
        <taxon>Pseudomonadota</taxon>
        <taxon>Gammaproteobacteria</taxon>
        <taxon>Oceanospirillales</taxon>
        <taxon>Balneatrichaceae</taxon>
        <taxon>Balneatrix</taxon>
    </lineage>
</organism>
<gene>
    <name evidence="1" type="ORF">ACFFLH_04080</name>
</gene>
<protein>
    <submittedName>
        <fullName evidence="1">YdbH domain-containing protein</fullName>
    </submittedName>
</protein>
<evidence type="ECO:0000313" key="1">
    <source>
        <dbReference type="EMBL" id="MFB9885582.1"/>
    </source>
</evidence>
<reference evidence="1 2" key="1">
    <citation type="submission" date="2024-09" db="EMBL/GenBank/DDBJ databases">
        <authorList>
            <person name="Sun Q."/>
            <person name="Mori K."/>
        </authorList>
    </citation>
    <scope>NUCLEOTIDE SEQUENCE [LARGE SCALE GENOMIC DNA]</scope>
    <source>
        <strain evidence="1 2">ATCC 51285</strain>
    </source>
</reference>
<dbReference type="RefSeq" id="WP_027313672.1">
    <property type="nucleotide sequence ID" value="NZ_JBHLZN010000001.1"/>
</dbReference>
<dbReference type="Pfam" id="PF11739">
    <property type="entry name" value="YdbH-like"/>
    <property type="match status" value="1"/>
</dbReference>